<dbReference type="PANTHER" id="PTHR46664">
    <property type="entry name" value="ATM INTERACTOR"/>
    <property type="match status" value="1"/>
</dbReference>
<gene>
    <name evidence="4" type="primary">LOC111599790</name>
</gene>
<reference evidence="4" key="1">
    <citation type="submission" date="2025-08" db="UniProtKB">
        <authorList>
            <consortium name="RefSeq"/>
        </authorList>
    </citation>
    <scope>IDENTIFICATION</scope>
    <source>
        <strain evidence="4">15085-1641.00</strain>
        <tissue evidence="4">Whole body</tissue>
    </source>
</reference>
<dbReference type="PROSITE" id="PS50157">
    <property type="entry name" value="ZINC_FINGER_C2H2_2"/>
    <property type="match status" value="2"/>
</dbReference>
<dbReference type="GeneID" id="111599790"/>
<feature type="domain" description="C2H2-type" evidence="2">
    <location>
        <begin position="60"/>
        <end position="89"/>
    </location>
</feature>
<dbReference type="InterPro" id="IPR055303">
    <property type="entry name" value="ATMIN"/>
</dbReference>
<keyword evidence="1" id="KW-0863">Zinc-finger</keyword>
<name>A0A6J1LTN6_DROHY</name>
<keyword evidence="3" id="KW-1185">Reference proteome</keyword>
<dbReference type="InterPro" id="IPR058902">
    <property type="entry name" value="zf_C2H2_ZNF292/Rlf"/>
</dbReference>
<dbReference type="GO" id="GO:0005634">
    <property type="term" value="C:nucleus"/>
    <property type="evidence" value="ECO:0007669"/>
    <property type="project" value="TreeGrafter"/>
</dbReference>
<organism evidence="3 4">
    <name type="scientific">Drosophila hydei</name>
    <name type="common">Fruit fly</name>
    <dbReference type="NCBI Taxonomy" id="7224"/>
    <lineage>
        <taxon>Eukaryota</taxon>
        <taxon>Metazoa</taxon>
        <taxon>Ecdysozoa</taxon>
        <taxon>Arthropoda</taxon>
        <taxon>Hexapoda</taxon>
        <taxon>Insecta</taxon>
        <taxon>Pterygota</taxon>
        <taxon>Neoptera</taxon>
        <taxon>Endopterygota</taxon>
        <taxon>Diptera</taxon>
        <taxon>Brachycera</taxon>
        <taxon>Muscomorpha</taxon>
        <taxon>Ephydroidea</taxon>
        <taxon>Drosophilidae</taxon>
        <taxon>Drosophila</taxon>
    </lineage>
</organism>
<dbReference type="InterPro" id="IPR036236">
    <property type="entry name" value="Znf_C2H2_sf"/>
</dbReference>
<proteinExistence type="predicted"/>
<evidence type="ECO:0000313" key="3">
    <source>
        <dbReference type="Proteomes" id="UP000504633"/>
    </source>
</evidence>
<dbReference type="Pfam" id="PF00096">
    <property type="entry name" value="zf-C2H2"/>
    <property type="match status" value="1"/>
</dbReference>
<dbReference type="GO" id="GO:0000976">
    <property type="term" value="F:transcription cis-regulatory region binding"/>
    <property type="evidence" value="ECO:0007669"/>
    <property type="project" value="InterPro"/>
</dbReference>
<dbReference type="Proteomes" id="UP000504633">
    <property type="component" value="Unplaced"/>
</dbReference>
<evidence type="ECO:0000259" key="2">
    <source>
        <dbReference type="PROSITE" id="PS50157"/>
    </source>
</evidence>
<feature type="domain" description="C2H2-type" evidence="2">
    <location>
        <begin position="24"/>
        <end position="48"/>
    </location>
</feature>
<dbReference type="GO" id="GO:0045944">
    <property type="term" value="P:positive regulation of transcription by RNA polymerase II"/>
    <property type="evidence" value="ECO:0007669"/>
    <property type="project" value="InterPro"/>
</dbReference>
<dbReference type="Pfam" id="PF26218">
    <property type="entry name" value="zf_C2H2_ZNF292"/>
    <property type="match status" value="1"/>
</dbReference>
<evidence type="ECO:0000256" key="1">
    <source>
        <dbReference type="PROSITE-ProRule" id="PRU00042"/>
    </source>
</evidence>
<keyword evidence="1" id="KW-0479">Metal-binding</keyword>
<dbReference type="SUPFAM" id="SSF57667">
    <property type="entry name" value="beta-beta-alpha zinc fingers"/>
    <property type="match status" value="1"/>
</dbReference>
<dbReference type="OrthoDB" id="6359816at2759"/>
<dbReference type="GO" id="GO:0000981">
    <property type="term" value="F:DNA-binding transcription factor activity, RNA polymerase II-specific"/>
    <property type="evidence" value="ECO:0007669"/>
    <property type="project" value="TreeGrafter"/>
</dbReference>
<dbReference type="PROSITE" id="PS00028">
    <property type="entry name" value="ZINC_FINGER_C2H2_1"/>
    <property type="match status" value="1"/>
</dbReference>
<dbReference type="PANTHER" id="PTHR46664:SF1">
    <property type="entry name" value="ATM INTERACTOR"/>
    <property type="match status" value="1"/>
</dbReference>
<dbReference type="KEGG" id="dhe:111599790"/>
<dbReference type="RefSeq" id="XP_023171333.2">
    <property type="nucleotide sequence ID" value="XM_023315565.2"/>
</dbReference>
<protein>
    <submittedName>
        <fullName evidence="4">Zinc finger protein 684</fullName>
    </submittedName>
</protein>
<accession>A0A6J1LTN6</accession>
<dbReference type="AlphaFoldDB" id="A0A6J1LTN6"/>
<evidence type="ECO:0000313" key="4">
    <source>
        <dbReference type="RefSeq" id="XP_023171333.2"/>
    </source>
</evidence>
<sequence length="212" mass="24735">MSKIGRNQTDCIPDIFELLPIREYRCEFDCGKVFKNRSPYELHLQKKHGVDIQENVSQSFRCPVGDCDYVGARLGLLRRHYQSHHMEKKYECSACNRKFLLESRFLKHRCEEQIYNCHNCLKFFHLLSMRNRHVKRCVKRSFTPIPSHPISKAESLEKVGESVHCVGSQTDDELTIDEFEQLLQNIENKVVKDPALIEELAALTPLLQSLQS</sequence>
<dbReference type="SMART" id="SM00355">
    <property type="entry name" value="ZnF_C2H2"/>
    <property type="match status" value="3"/>
</dbReference>
<dbReference type="OMA" id="HHMEKKY"/>
<dbReference type="Gene3D" id="3.30.160.60">
    <property type="entry name" value="Classic Zinc Finger"/>
    <property type="match status" value="1"/>
</dbReference>
<dbReference type="InterPro" id="IPR013087">
    <property type="entry name" value="Znf_C2H2_type"/>
</dbReference>
<dbReference type="GO" id="GO:0008270">
    <property type="term" value="F:zinc ion binding"/>
    <property type="evidence" value="ECO:0007669"/>
    <property type="project" value="UniProtKB-KW"/>
</dbReference>
<keyword evidence="1" id="KW-0862">Zinc</keyword>